<keyword evidence="1" id="KW-0812">Transmembrane</keyword>
<organism evidence="2 3">
    <name type="scientific">Streptomyces pharetrae CZA14</name>
    <dbReference type="NCBI Taxonomy" id="1144883"/>
    <lineage>
        <taxon>Bacteria</taxon>
        <taxon>Bacillati</taxon>
        <taxon>Actinomycetota</taxon>
        <taxon>Actinomycetes</taxon>
        <taxon>Kitasatosporales</taxon>
        <taxon>Streptomycetaceae</taxon>
        <taxon>Streptomyces</taxon>
    </lineage>
</organism>
<evidence type="ECO:0008006" key="4">
    <source>
        <dbReference type="Google" id="ProtNLM"/>
    </source>
</evidence>
<comment type="caution">
    <text evidence="2">The sequence shown here is derived from an EMBL/GenBank/DDBJ whole genome shotgun (WGS) entry which is preliminary data.</text>
</comment>
<gene>
    <name evidence="2" type="ORF">OQI_04890</name>
</gene>
<accession>A0ABX3YNP4</accession>
<reference evidence="2 3" key="1">
    <citation type="submission" date="2016-12" db="EMBL/GenBank/DDBJ databases">
        <title>Genome Mining:The Detection of Biosynthetic Gene Clusters to Aid in the Expression of Curamycin A produced by Streptomyces sp. strain CZA14.</title>
        <authorList>
            <person name="Durrell K.A."/>
            <person name="Kirby B.M."/>
            <person name="Khan W."/>
            <person name="Mthethwa T."/>
            <person name="Le Roes-Hill M."/>
        </authorList>
    </citation>
    <scope>NUCLEOTIDE SEQUENCE [LARGE SCALE GENOMIC DNA]</scope>
    <source>
        <strain evidence="2 3">CZA14</strain>
    </source>
</reference>
<sequence length="159" mass="16456">MVFLSLLLLLVCALAVFGFLGYGGQTFARGLRRQSLPEVLRGGSAIAAAVAAGAYGWGLVGVTGALVEARDGGTGSAPVRACRTPGQQADGQVTGYRVDWLPLRFVCETSDGGSFGSGDVPAYVTPLVLGFGPAAAGGAVCSAWVVEVRVRQRRQRNPW</sequence>
<name>A0ABX3YNP4_9ACTN</name>
<proteinExistence type="predicted"/>
<keyword evidence="1" id="KW-1133">Transmembrane helix</keyword>
<evidence type="ECO:0000313" key="2">
    <source>
        <dbReference type="EMBL" id="OSZ61545.1"/>
    </source>
</evidence>
<dbReference type="Proteomes" id="UP000194266">
    <property type="component" value="Unassembled WGS sequence"/>
</dbReference>
<dbReference type="RefSeq" id="WP_318275176.1">
    <property type="nucleotide sequence ID" value="NZ_MRYD01000014.1"/>
</dbReference>
<feature type="transmembrane region" description="Helical" evidence="1">
    <location>
        <begin position="123"/>
        <end position="146"/>
    </location>
</feature>
<keyword evidence="3" id="KW-1185">Reference proteome</keyword>
<keyword evidence="1" id="KW-0472">Membrane</keyword>
<protein>
    <recommendedName>
        <fullName evidence="4">Integral membrane protein</fullName>
    </recommendedName>
</protein>
<evidence type="ECO:0000313" key="3">
    <source>
        <dbReference type="Proteomes" id="UP000194266"/>
    </source>
</evidence>
<dbReference type="EMBL" id="MRYD01000014">
    <property type="protein sequence ID" value="OSZ61545.1"/>
    <property type="molecule type" value="Genomic_DNA"/>
</dbReference>
<evidence type="ECO:0000256" key="1">
    <source>
        <dbReference type="SAM" id="Phobius"/>
    </source>
</evidence>